<evidence type="ECO:0000313" key="1">
    <source>
        <dbReference type="EMBL" id="CAI8585868.1"/>
    </source>
</evidence>
<evidence type="ECO:0000313" key="2">
    <source>
        <dbReference type="Proteomes" id="UP001157006"/>
    </source>
</evidence>
<accession>A0AAV0YM14</accession>
<organism evidence="1 2">
    <name type="scientific">Vicia faba</name>
    <name type="common">Broad bean</name>
    <name type="synonym">Faba vulgaris</name>
    <dbReference type="NCBI Taxonomy" id="3906"/>
    <lineage>
        <taxon>Eukaryota</taxon>
        <taxon>Viridiplantae</taxon>
        <taxon>Streptophyta</taxon>
        <taxon>Embryophyta</taxon>
        <taxon>Tracheophyta</taxon>
        <taxon>Spermatophyta</taxon>
        <taxon>Magnoliopsida</taxon>
        <taxon>eudicotyledons</taxon>
        <taxon>Gunneridae</taxon>
        <taxon>Pentapetalae</taxon>
        <taxon>rosids</taxon>
        <taxon>fabids</taxon>
        <taxon>Fabales</taxon>
        <taxon>Fabaceae</taxon>
        <taxon>Papilionoideae</taxon>
        <taxon>50 kb inversion clade</taxon>
        <taxon>NPAAA clade</taxon>
        <taxon>Hologalegina</taxon>
        <taxon>IRL clade</taxon>
        <taxon>Fabeae</taxon>
        <taxon>Vicia</taxon>
    </lineage>
</organism>
<dbReference type="EMBL" id="OX451736">
    <property type="protein sequence ID" value="CAI8585868.1"/>
    <property type="molecule type" value="Genomic_DNA"/>
</dbReference>
<gene>
    <name evidence="1" type="ORF">VFH_I227040</name>
</gene>
<dbReference type="AlphaFoldDB" id="A0AAV0YM14"/>
<keyword evidence="2" id="KW-1185">Reference proteome</keyword>
<protein>
    <submittedName>
        <fullName evidence="1">Uncharacterized protein</fullName>
    </submittedName>
</protein>
<reference evidence="1 2" key="1">
    <citation type="submission" date="2023-01" db="EMBL/GenBank/DDBJ databases">
        <authorList>
            <person name="Kreplak J."/>
        </authorList>
    </citation>
    <scope>NUCLEOTIDE SEQUENCE [LARGE SCALE GENOMIC DNA]</scope>
</reference>
<dbReference type="Pfam" id="PF14223">
    <property type="entry name" value="Retrotran_gag_2"/>
    <property type="match status" value="1"/>
</dbReference>
<proteinExistence type="predicted"/>
<sequence>MQEDTVKMTNTIPRLKYLGMAVEDSFMVQFIVNSLPFEYGAFQINYNTMKDKWGVNELIRKLIQEENRIKNFKIHYVNLVHGAGKTLKPKAKNFKKKGTY</sequence>
<dbReference type="Proteomes" id="UP001157006">
    <property type="component" value="Chromosome 1L"/>
</dbReference>
<name>A0AAV0YM14_VICFA</name>